<feature type="chain" id="PRO_5024904622" evidence="1">
    <location>
        <begin position="19"/>
        <end position="376"/>
    </location>
</feature>
<feature type="signal peptide" evidence="1">
    <location>
        <begin position="1"/>
        <end position="18"/>
    </location>
</feature>
<dbReference type="PIRSF" id="PIRSF033909">
    <property type="entry name" value="UCP033909"/>
    <property type="match status" value="1"/>
</dbReference>
<organism evidence="2">
    <name type="scientific">Brucella pituitosa</name>
    <dbReference type="NCBI Taxonomy" id="571256"/>
    <lineage>
        <taxon>Bacteria</taxon>
        <taxon>Pseudomonadati</taxon>
        <taxon>Pseudomonadota</taxon>
        <taxon>Alphaproteobacteria</taxon>
        <taxon>Hyphomicrobiales</taxon>
        <taxon>Brucellaceae</taxon>
        <taxon>Brucella/Ochrobactrum group</taxon>
        <taxon>Brucella</taxon>
    </lineage>
</organism>
<dbReference type="Gene3D" id="3.40.50.1820">
    <property type="entry name" value="alpha/beta hydrolase"/>
    <property type="match status" value="1"/>
</dbReference>
<proteinExistence type="predicted"/>
<dbReference type="SUPFAM" id="SSF53474">
    <property type="entry name" value="alpha/beta-Hydrolases"/>
    <property type="match status" value="1"/>
</dbReference>
<dbReference type="InterPro" id="IPR014586">
    <property type="entry name" value="UCP033909"/>
</dbReference>
<name>A0A643EVV1_9HYPH</name>
<comment type="caution">
    <text evidence="2">The sequence shown here is derived from an EMBL/GenBank/DDBJ whole genome shotgun (WGS) entry which is preliminary data.</text>
</comment>
<evidence type="ECO:0000313" key="2">
    <source>
        <dbReference type="EMBL" id="KAB0565555.1"/>
    </source>
</evidence>
<dbReference type="PANTHER" id="PTHR36513">
    <property type="entry name" value="ABC TRANSMEMBRANE TYPE-1 DOMAIN-CONTAINING PROTEIN"/>
    <property type="match status" value="1"/>
</dbReference>
<sequence>MKLTLAIILALQMLIGCAGPRAVLGLGATPTIHTQSNPVVTLMVATVRSRSDDSNLVYSRDRSDDVNFSTVDVAIPLTHQSGRVAISSSKPDPRRHFSAANYSKLANRQAMISEINSRLSRRPPSQRELFIFVHGYNNNFAEGLFRNAQIVHDYDIGSLPIHFSWASAGNFTRYLYDRDSAFIARNGLAETLDLASRTKTTGIIIVGHSMGAVVVMEALRTLSISKRNDVLKRITGVLLAAPDLDPDLFRSQLSDITQLPKPFTIIVSRRDRALDISRRLTGGDARVGSGADIALLQNKNIQVLDTSQVDGGGHTIFASSSTLIKILGSGHLLHRLITDEYAGLDDTFVTAGHGVFEQASLALHLPARVVDRLSSR</sequence>
<evidence type="ECO:0000256" key="1">
    <source>
        <dbReference type="SAM" id="SignalP"/>
    </source>
</evidence>
<dbReference type="Pfam" id="PF05990">
    <property type="entry name" value="DUF900"/>
    <property type="match status" value="1"/>
</dbReference>
<dbReference type="RefSeq" id="WP_105535007.1">
    <property type="nucleotide sequence ID" value="NZ_JBHEEN010000010.1"/>
</dbReference>
<dbReference type="GO" id="GO:0016787">
    <property type="term" value="F:hydrolase activity"/>
    <property type="evidence" value="ECO:0007669"/>
    <property type="project" value="UniProtKB-KW"/>
</dbReference>
<protein>
    <submittedName>
        <fullName evidence="2">Alpha/beta fold hydrolase</fullName>
    </submittedName>
</protein>
<keyword evidence="2" id="KW-0378">Hydrolase</keyword>
<dbReference type="PANTHER" id="PTHR36513:SF1">
    <property type="entry name" value="TRANSMEMBRANE PROTEIN"/>
    <property type="match status" value="1"/>
</dbReference>
<gene>
    <name evidence="2" type="ORF">F7Q93_22910</name>
</gene>
<reference evidence="2" key="1">
    <citation type="submission" date="2019-09" db="EMBL/GenBank/DDBJ databases">
        <title>Draft genome sequences of 48 bacterial type strains from the CCUG.</title>
        <authorList>
            <person name="Tunovic T."/>
            <person name="Pineiro-Iglesias B."/>
            <person name="Unosson C."/>
            <person name="Inganas E."/>
            <person name="Ohlen M."/>
            <person name="Cardew S."/>
            <person name="Jensie-Markopoulos S."/>
            <person name="Salva-Serra F."/>
            <person name="Jaen-Luchoro D."/>
            <person name="Karlsson R."/>
            <person name="Svensson-Stadler L."/>
            <person name="Chun J."/>
            <person name="Moore E."/>
        </authorList>
    </citation>
    <scope>NUCLEOTIDE SEQUENCE</scope>
    <source>
        <strain evidence="2">CCUG 50899</strain>
    </source>
</reference>
<dbReference type="AlphaFoldDB" id="A0A643EVV1"/>
<dbReference type="PROSITE" id="PS51257">
    <property type="entry name" value="PROKAR_LIPOPROTEIN"/>
    <property type="match status" value="1"/>
</dbReference>
<dbReference type="EMBL" id="VZPE01000016">
    <property type="protein sequence ID" value="KAB0565555.1"/>
    <property type="molecule type" value="Genomic_DNA"/>
</dbReference>
<dbReference type="InterPro" id="IPR010297">
    <property type="entry name" value="DUF900_hydrolase"/>
</dbReference>
<accession>A0A643EVV1</accession>
<keyword evidence="1" id="KW-0732">Signal</keyword>
<dbReference type="InterPro" id="IPR029058">
    <property type="entry name" value="AB_hydrolase_fold"/>
</dbReference>